<gene>
    <name evidence="12" type="ORF">TVY486_1112080</name>
</gene>
<keyword evidence="3 12" id="KW-0808">Transferase</keyword>
<feature type="binding site" evidence="9">
    <location>
        <position position="41"/>
    </location>
    <ligand>
        <name>ATP</name>
        <dbReference type="ChEBI" id="CHEBI:30616"/>
    </ligand>
</feature>
<evidence type="ECO:0000256" key="4">
    <source>
        <dbReference type="ARBA" id="ARBA00022741"/>
    </source>
</evidence>
<evidence type="ECO:0000259" key="11">
    <source>
        <dbReference type="PROSITE" id="PS50011"/>
    </source>
</evidence>
<evidence type="ECO:0000256" key="9">
    <source>
        <dbReference type="PROSITE-ProRule" id="PRU10141"/>
    </source>
</evidence>
<dbReference type="GO" id="GO:0005524">
    <property type="term" value="F:ATP binding"/>
    <property type="evidence" value="ECO:0007669"/>
    <property type="project" value="UniProtKB-UniRule"/>
</dbReference>
<dbReference type="AlphaFoldDB" id="G0UD14"/>
<sequence length="369" mass="41806">MITQGLIVGDHYSIVKLLGEGAFGCAFLVKHTKDGSEYVLKCARTARDDDLLLLEAQNMLITTSDHVLRCFRVWNEPQLNRCCILLEYCDGGDLEEYLSSHFPLPETELISMFVQLLLGLDHIHLKHLMHRDIKLQNLMLQRNTGSVKIGDFGLSKSLSFTDEVSCTRLGTPMYFSPEVLKGLEYTRKTDVWSMGVAFYRLMTNEVPFPASSAEELHKSFHTKRAVHPCRVMVNYSEALGDMVLQMLTKSRTKRPGVRELLALPIFTPVLTQWPWRPPCFKGTKCLFLCRPKAAVNIRSKPSLDAERIGEVTYGDHIFVSDEQVNCENFAWHRVIHPLNGYCIAATAEGQYLFQGVNDPARCHPILPSS</sequence>
<dbReference type="PANTHER" id="PTHR44899">
    <property type="entry name" value="CAMK FAMILY PROTEIN KINASE"/>
    <property type="match status" value="1"/>
</dbReference>
<proteinExistence type="inferred from homology"/>
<evidence type="ECO:0000256" key="8">
    <source>
        <dbReference type="ARBA" id="ARBA00048679"/>
    </source>
</evidence>
<evidence type="ECO:0000256" key="10">
    <source>
        <dbReference type="RuleBase" id="RU000304"/>
    </source>
</evidence>
<keyword evidence="6 9" id="KW-0067">ATP-binding</keyword>
<dbReference type="GO" id="GO:0004674">
    <property type="term" value="F:protein serine/threonine kinase activity"/>
    <property type="evidence" value="ECO:0007669"/>
    <property type="project" value="UniProtKB-KW"/>
</dbReference>
<dbReference type="Pfam" id="PF00069">
    <property type="entry name" value="Pkinase"/>
    <property type="match status" value="1"/>
</dbReference>
<dbReference type="Gene3D" id="1.10.510.10">
    <property type="entry name" value="Transferase(Phosphotransferase) domain 1"/>
    <property type="match status" value="1"/>
</dbReference>
<dbReference type="InterPro" id="IPR011009">
    <property type="entry name" value="Kinase-like_dom_sf"/>
</dbReference>
<feature type="domain" description="Protein kinase" evidence="11">
    <location>
        <begin position="12"/>
        <end position="266"/>
    </location>
</feature>
<comment type="catalytic activity">
    <reaction evidence="7">
        <text>L-threonyl-[protein] + ATP = O-phospho-L-threonyl-[protein] + ADP + H(+)</text>
        <dbReference type="Rhea" id="RHEA:46608"/>
        <dbReference type="Rhea" id="RHEA-COMP:11060"/>
        <dbReference type="Rhea" id="RHEA-COMP:11605"/>
        <dbReference type="ChEBI" id="CHEBI:15378"/>
        <dbReference type="ChEBI" id="CHEBI:30013"/>
        <dbReference type="ChEBI" id="CHEBI:30616"/>
        <dbReference type="ChEBI" id="CHEBI:61977"/>
        <dbReference type="ChEBI" id="CHEBI:456216"/>
        <dbReference type="EC" id="2.7.11.1"/>
    </reaction>
</comment>
<keyword evidence="4 9" id="KW-0547">Nucleotide-binding</keyword>
<dbReference type="InterPro" id="IPR008271">
    <property type="entry name" value="Ser/Thr_kinase_AS"/>
</dbReference>
<organism evidence="12">
    <name type="scientific">Trypanosoma vivax (strain Y486)</name>
    <dbReference type="NCBI Taxonomy" id="1055687"/>
    <lineage>
        <taxon>Eukaryota</taxon>
        <taxon>Discoba</taxon>
        <taxon>Euglenozoa</taxon>
        <taxon>Kinetoplastea</taxon>
        <taxon>Metakinetoplastina</taxon>
        <taxon>Trypanosomatida</taxon>
        <taxon>Trypanosomatidae</taxon>
        <taxon>Trypanosoma</taxon>
        <taxon>Duttonella</taxon>
    </lineage>
</organism>
<evidence type="ECO:0000313" key="12">
    <source>
        <dbReference type="EMBL" id="CCC53724.1"/>
    </source>
</evidence>
<name>G0UD14_TRYVY</name>
<evidence type="ECO:0000256" key="2">
    <source>
        <dbReference type="ARBA" id="ARBA00022527"/>
    </source>
</evidence>
<evidence type="ECO:0000256" key="1">
    <source>
        <dbReference type="ARBA" id="ARBA00012513"/>
    </source>
</evidence>
<evidence type="ECO:0000256" key="5">
    <source>
        <dbReference type="ARBA" id="ARBA00022777"/>
    </source>
</evidence>
<dbReference type="SUPFAM" id="SSF56112">
    <property type="entry name" value="Protein kinase-like (PK-like)"/>
    <property type="match status" value="1"/>
</dbReference>
<dbReference type="PROSITE" id="PS00107">
    <property type="entry name" value="PROTEIN_KINASE_ATP"/>
    <property type="match status" value="1"/>
</dbReference>
<dbReference type="VEuPathDB" id="TriTrypDB:TvY486_1112080"/>
<dbReference type="SMART" id="SM00220">
    <property type="entry name" value="S_TKc"/>
    <property type="match status" value="1"/>
</dbReference>
<protein>
    <recommendedName>
        <fullName evidence="1">non-specific serine/threonine protein kinase</fullName>
        <ecNumber evidence="1">2.7.11.1</ecNumber>
    </recommendedName>
</protein>
<dbReference type="EMBL" id="HE573027">
    <property type="protein sequence ID" value="CCC53724.1"/>
    <property type="molecule type" value="Genomic_DNA"/>
</dbReference>
<evidence type="ECO:0000256" key="3">
    <source>
        <dbReference type="ARBA" id="ARBA00022679"/>
    </source>
</evidence>
<dbReference type="PANTHER" id="PTHR44899:SF3">
    <property type="entry name" value="SERINE_THREONINE-PROTEIN KINASE NEK1"/>
    <property type="match status" value="1"/>
</dbReference>
<comment type="catalytic activity">
    <reaction evidence="8">
        <text>L-seryl-[protein] + ATP = O-phospho-L-seryl-[protein] + ADP + H(+)</text>
        <dbReference type="Rhea" id="RHEA:17989"/>
        <dbReference type="Rhea" id="RHEA-COMP:9863"/>
        <dbReference type="Rhea" id="RHEA-COMP:11604"/>
        <dbReference type="ChEBI" id="CHEBI:15378"/>
        <dbReference type="ChEBI" id="CHEBI:29999"/>
        <dbReference type="ChEBI" id="CHEBI:30616"/>
        <dbReference type="ChEBI" id="CHEBI:83421"/>
        <dbReference type="ChEBI" id="CHEBI:456216"/>
        <dbReference type="EC" id="2.7.11.1"/>
    </reaction>
</comment>
<dbReference type="InterPro" id="IPR000719">
    <property type="entry name" value="Prot_kinase_dom"/>
</dbReference>
<keyword evidence="2 10" id="KW-0723">Serine/threonine-protein kinase</keyword>
<reference evidence="12" key="1">
    <citation type="journal article" date="2012" name="Proc. Natl. Acad. Sci. U.S.A.">
        <title>Antigenic diversity is generated by distinct evolutionary mechanisms in African trypanosome species.</title>
        <authorList>
            <person name="Jackson A.P."/>
            <person name="Berry A."/>
            <person name="Aslett M."/>
            <person name="Allison H.C."/>
            <person name="Burton P."/>
            <person name="Vavrova-Anderson J."/>
            <person name="Brown R."/>
            <person name="Browne H."/>
            <person name="Corton N."/>
            <person name="Hauser H."/>
            <person name="Gamble J."/>
            <person name="Gilderthorp R."/>
            <person name="Marcello L."/>
            <person name="McQuillan J."/>
            <person name="Otto T.D."/>
            <person name="Quail M.A."/>
            <person name="Sanders M.J."/>
            <person name="van Tonder A."/>
            <person name="Ginger M.L."/>
            <person name="Field M.C."/>
            <person name="Barry J.D."/>
            <person name="Hertz-Fowler C."/>
            <person name="Berriman M."/>
        </authorList>
    </citation>
    <scope>NUCLEOTIDE SEQUENCE</scope>
    <source>
        <strain evidence="12">Y486</strain>
    </source>
</reference>
<comment type="similarity">
    <text evidence="10">Belongs to the protein kinase superfamily.</text>
</comment>
<dbReference type="InterPro" id="IPR051131">
    <property type="entry name" value="NEK_Ser/Thr_kinase_NIMA"/>
</dbReference>
<keyword evidence="5" id="KW-0418">Kinase</keyword>
<evidence type="ECO:0000256" key="7">
    <source>
        <dbReference type="ARBA" id="ARBA00047899"/>
    </source>
</evidence>
<evidence type="ECO:0000256" key="6">
    <source>
        <dbReference type="ARBA" id="ARBA00022840"/>
    </source>
</evidence>
<dbReference type="InterPro" id="IPR017441">
    <property type="entry name" value="Protein_kinase_ATP_BS"/>
</dbReference>
<dbReference type="EC" id="2.7.11.1" evidence="1"/>
<dbReference type="PROSITE" id="PS00108">
    <property type="entry name" value="PROTEIN_KINASE_ST"/>
    <property type="match status" value="1"/>
</dbReference>
<dbReference type="PROSITE" id="PS50011">
    <property type="entry name" value="PROTEIN_KINASE_DOM"/>
    <property type="match status" value="1"/>
</dbReference>
<accession>G0UD14</accession>